<feature type="region of interest" description="Disordered" evidence="1">
    <location>
        <begin position="245"/>
        <end position="270"/>
    </location>
</feature>
<organism evidence="2">
    <name type="scientific">Siphoviridae sp. ctdcr45</name>
    <dbReference type="NCBI Taxonomy" id="2825580"/>
    <lineage>
        <taxon>Viruses</taxon>
        <taxon>Duplodnaviria</taxon>
        <taxon>Heunggongvirae</taxon>
        <taxon>Uroviricota</taxon>
        <taxon>Caudoviricetes</taxon>
    </lineage>
</organism>
<reference evidence="2" key="1">
    <citation type="journal article" date="2021" name="Proc. Natl. Acad. Sci. U.S.A.">
        <title>A Catalog of Tens of Thousands of Viruses from Human Metagenomes Reveals Hidden Associations with Chronic Diseases.</title>
        <authorList>
            <person name="Tisza M.J."/>
            <person name="Buck C.B."/>
        </authorList>
    </citation>
    <scope>NUCLEOTIDE SEQUENCE</scope>
    <source>
        <strain evidence="2">Ctdcr45</strain>
    </source>
</reference>
<sequence>MLDILVARPELAMEHGLDVAVMMHNIVYWTMKNKAEGRHFHDGRYWTYNSISGLHELFPMWSPQQLRRLLAKCEQRGLLLTGQYSESPMDHTKWYSPADAVLAIYNAADETDNSMCRNRQIDLSESTDDVIKTDKSYIMKQSLPKVTNTPLPPKGGGGRKKKEPREAPDWKPDRFAGFWSFYPAKGKRSCKQRAMDLWDKLKPSDKQIAEMGRWLERRKQMEDWQRGVAIQNASTFLSQQLWTDWEGMDEDPGPAKPDTRVVERPGDYEI</sequence>
<feature type="compositionally biased region" description="Basic and acidic residues" evidence="1">
    <location>
        <begin position="257"/>
        <end position="270"/>
    </location>
</feature>
<protein>
    <submittedName>
        <fullName evidence="2">Putative replisome organizer protein</fullName>
    </submittedName>
</protein>
<feature type="region of interest" description="Disordered" evidence="1">
    <location>
        <begin position="143"/>
        <end position="169"/>
    </location>
</feature>
<accession>A0A8S5Q7R5</accession>
<name>A0A8S5Q7R5_9CAUD</name>
<dbReference type="EMBL" id="BK015604">
    <property type="protein sequence ID" value="DAE15414.1"/>
    <property type="molecule type" value="Genomic_DNA"/>
</dbReference>
<evidence type="ECO:0000313" key="2">
    <source>
        <dbReference type="EMBL" id="DAE15414.1"/>
    </source>
</evidence>
<evidence type="ECO:0000256" key="1">
    <source>
        <dbReference type="SAM" id="MobiDB-lite"/>
    </source>
</evidence>
<proteinExistence type="predicted"/>